<accession>A0A8R1WEZ7</accession>
<organism evidence="6 7">
    <name type="scientific">Bombyx mori</name>
    <name type="common">Silk moth</name>
    <dbReference type="NCBI Taxonomy" id="7091"/>
    <lineage>
        <taxon>Eukaryota</taxon>
        <taxon>Metazoa</taxon>
        <taxon>Ecdysozoa</taxon>
        <taxon>Arthropoda</taxon>
        <taxon>Hexapoda</taxon>
        <taxon>Insecta</taxon>
        <taxon>Pterygota</taxon>
        <taxon>Neoptera</taxon>
        <taxon>Endopterygota</taxon>
        <taxon>Lepidoptera</taxon>
        <taxon>Glossata</taxon>
        <taxon>Ditrysia</taxon>
        <taxon>Bombycoidea</taxon>
        <taxon>Bombycidae</taxon>
        <taxon>Bombycinae</taxon>
        <taxon>Bombyx</taxon>
    </lineage>
</organism>
<dbReference type="PANTHER" id="PTHR24252">
    <property type="entry name" value="ACROSIN-RELATED"/>
    <property type="match status" value="1"/>
</dbReference>
<evidence type="ECO:0000256" key="2">
    <source>
        <dbReference type="ARBA" id="ARBA00024195"/>
    </source>
</evidence>
<dbReference type="Proteomes" id="UP000005204">
    <property type="component" value="Unassembled WGS sequence"/>
</dbReference>
<dbReference type="Pfam" id="PF00089">
    <property type="entry name" value="Trypsin"/>
    <property type="match status" value="1"/>
</dbReference>
<dbReference type="InterPro" id="IPR001254">
    <property type="entry name" value="Trypsin_dom"/>
</dbReference>
<dbReference type="SUPFAM" id="SSF50494">
    <property type="entry name" value="Trypsin-like serine proteases"/>
    <property type="match status" value="1"/>
</dbReference>
<comment type="similarity">
    <text evidence="2">Belongs to the peptidase S1 family. CLIP subfamily.</text>
</comment>
<keyword evidence="3" id="KW-0720">Serine protease</keyword>
<keyword evidence="3" id="KW-0378">Hydrolase</keyword>
<dbReference type="EnsemblMetazoa" id="XM_004923231.4">
    <property type="protein sequence ID" value="XP_004923288.1"/>
    <property type="gene ID" value="LOC101742329"/>
</dbReference>
<evidence type="ECO:0000259" key="5">
    <source>
        <dbReference type="PROSITE" id="PS50240"/>
    </source>
</evidence>
<keyword evidence="7" id="KW-1185">Reference proteome</keyword>
<protein>
    <recommendedName>
        <fullName evidence="5">Peptidase S1 domain-containing protein</fullName>
    </recommendedName>
</protein>
<dbReference type="InterPro" id="IPR033116">
    <property type="entry name" value="TRYPSIN_SER"/>
</dbReference>
<evidence type="ECO:0000256" key="1">
    <source>
        <dbReference type="ARBA" id="ARBA00023157"/>
    </source>
</evidence>
<dbReference type="RefSeq" id="XP_004923288.1">
    <property type="nucleotide sequence ID" value="XM_004923231.5"/>
</dbReference>
<evidence type="ECO:0000313" key="6">
    <source>
        <dbReference type="EnsemblMetazoa" id="XP_004923288.1"/>
    </source>
</evidence>
<dbReference type="InterPro" id="IPR018114">
    <property type="entry name" value="TRYPSIN_HIS"/>
</dbReference>
<keyword evidence="1" id="KW-1015">Disulfide bond</keyword>
<keyword evidence="4" id="KW-0732">Signal</keyword>
<dbReference type="SMART" id="SM00020">
    <property type="entry name" value="Tryp_SPc"/>
    <property type="match status" value="1"/>
</dbReference>
<dbReference type="GO" id="GO:0004252">
    <property type="term" value="F:serine-type endopeptidase activity"/>
    <property type="evidence" value="ECO:0007669"/>
    <property type="project" value="InterPro"/>
</dbReference>
<dbReference type="InterPro" id="IPR001314">
    <property type="entry name" value="Peptidase_S1A"/>
</dbReference>
<dbReference type="FunFam" id="2.40.10.10:FF:000002">
    <property type="entry name" value="Transmembrane protease serine"/>
    <property type="match status" value="1"/>
</dbReference>
<evidence type="ECO:0000313" key="7">
    <source>
        <dbReference type="Proteomes" id="UP000005204"/>
    </source>
</evidence>
<feature type="domain" description="Peptidase S1" evidence="5">
    <location>
        <begin position="20"/>
        <end position="255"/>
    </location>
</feature>
<name>A0A8R1WEZ7_BOMMO</name>
<dbReference type="CDD" id="cd00190">
    <property type="entry name" value="Tryp_SPc"/>
    <property type="match status" value="1"/>
</dbReference>
<keyword evidence="3" id="KW-0645">Protease</keyword>
<dbReference type="Gene3D" id="2.40.10.10">
    <property type="entry name" value="Trypsin-like serine proteases"/>
    <property type="match status" value="1"/>
</dbReference>
<dbReference type="PROSITE" id="PS00134">
    <property type="entry name" value="TRYPSIN_HIS"/>
    <property type="match status" value="1"/>
</dbReference>
<dbReference type="PRINTS" id="PR00722">
    <property type="entry name" value="CHYMOTRYPSIN"/>
</dbReference>
<evidence type="ECO:0000256" key="4">
    <source>
        <dbReference type="SAM" id="SignalP"/>
    </source>
</evidence>
<dbReference type="PANTHER" id="PTHR24252:SF7">
    <property type="entry name" value="HYALIN"/>
    <property type="match status" value="1"/>
</dbReference>
<dbReference type="KEGG" id="bmor:101742329"/>
<reference evidence="7" key="1">
    <citation type="journal article" date="2008" name="Insect Biochem. Mol. Biol.">
        <title>The genome of a lepidopteran model insect, the silkworm Bombyx mori.</title>
        <authorList>
            <consortium name="International Silkworm Genome Consortium"/>
        </authorList>
    </citation>
    <scope>NUCLEOTIDE SEQUENCE [LARGE SCALE GENOMIC DNA]</scope>
    <source>
        <strain evidence="7">p50T</strain>
    </source>
</reference>
<dbReference type="PROSITE" id="PS50240">
    <property type="entry name" value="TRYPSIN_DOM"/>
    <property type="match status" value="1"/>
</dbReference>
<dbReference type="PROSITE" id="PS00135">
    <property type="entry name" value="TRYPSIN_SER"/>
    <property type="match status" value="1"/>
</dbReference>
<dbReference type="GeneID" id="101742329"/>
<dbReference type="GO" id="GO:0006508">
    <property type="term" value="P:proteolysis"/>
    <property type="evidence" value="ECO:0007669"/>
    <property type="project" value="UniProtKB-KW"/>
</dbReference>
<dbReference type="OrthoDB" id="546450at2759"/>
<feature type="chain" id="PRO_5035852560" description="Peptidase S1 domain-containing protein" evidence="4">
    <location>
        <begin position="16"/>
        <end position="255"/>
    </location>
</feature>
<sequence>MRILALVIFVGIASAEGTRIVGGDPTTIDKYPSIVQVDGLGFFSGVWGQICAANILNVLYVLSAAHCFLGALYTPQRRRIRAGSTFRNASGIILEVDREFNHPTYGLLDHDGDITVVRLRTPFVYSNVIQPGAIVMPNYEVPDNQPVVHAGWGATSQGGEASDVLLDVTIYTVNRQLCADRYSTLGDIITENMICAGILDVGGKDACQGDSGGPLYFHNVLVGVVSWGEGCANNTFPGVSAAVSPYTQWIVDTAV</sequence>
<reference evidence="6" key="2">
    <citation type="submission" date="2022-06" db="UniProtKB">
        <authorList>
            <consortium name="EnsemblMetazoa"/>
        </authorList>
    </citation>
    <scope>IDENTIFICATION</scope>
    <source>
        <strain evidence="6">p50T (Dazao)</strain>
    </source>
</reference>
<proteinExistence type="inferred from homology"/>
<dbReference type="AlphaFoldDB" id="A0A8R1WEZ7"/>
<evidence type="ECO:0000256" key="3">
    <source>
        <dbReference type="RuleBase" id="RU363034"/>
    </source>
</evidence>
<dbReference type="InterPro" id="IPR009003">
    <property type="entry name" value="Peptidase_S1_PA"/>
</dbReference>
<feature type="signal peptide" evidence="4">
    <location>
        <begin position="1"/>
        <end position="15"/>
    </location>
</feature>
<dbReference type="InterPro" id="IPR043504">
    <property type="entry name" value="Peptidase_S1_PA_chymotrypsin"/>
</dbReference>